<name>A0ABP8KBM1_9BACT</name>
<dbReference type="PANTHER" id="PTHR43667">
    <property type="entry name" value="CYCLOPROPANE-FATTY-ACYL-PHOSPHOLIPID SYNTHASE"/>
    <property type="match status" value="1"/>
</dbReference>
<dbReference type="GO" id="GO:0032259">
    <property type="term" value="P:methylation"/>
    <property type="evidence" value="ECO:0007669"/>
    <property type="project" value="UniProtKB-KW"/>
</dbReference>
<protein>
    <submittedName>
        <fullName evidence="2">Class I SAM-dependent methyltransferase</fullName>
    </submittedName>
</protein>
<dbReference type="InterPro" id="IPR050723">
    <property type="entry name" value="CFA/CMAS"/>
</dbReference>
<dbReference type="RefSeq" id="WP_345266591.1">
    <property type="nucleotide sequence ID" value="NZ_BAABHB010000003.1"/>
</dbReference>
<evidence type="ECO:0000313" key="2">
    <source>
        <dbReference type="EMBL" id="GAA4403795.1"/>
    </source>
</evidence>
<dbReference type="InterPro" id="IPR029063">
    <property type="entry name" value="SAM-dependent_MTases_sf"/>
</dbReference>
<dbReference type="Pfam" id="PF13649">
    <property type="entry name" value="Methyltransf_25"/>
    <property type="match status" value="1"/>
</dbReference>
<comment type="caution">
    <text evidence="2">The sequence shown here is derived from an EMBL/GenBank/DDBJ whole genome shotgun (WGS) entry which is preliminary data.</text>
</comment>
<keyword evidence="2" id="KW-0489">Methyltransferase</keyword>
<dbReference type="EMBL" id="BAABHB010000003">
    <property type="protein sequence ID" value="GAA4403795.1"/>
    <property type="molecule type" value="Genomic_DNA"/>
</dbReference>
<accession>A0ABP8KBM1</accession>
<keyword evidence="3" id="KW-1185">Reference proteome</keyword>
<dbReference type="SUPFAM" id="SSF53335">
    <property type="entry name" value="S-adenosyl-L-methionine-dependent methyltransferases"/>
    <property type="match status" value="1"/>
</dbReference>
<dbReference type="Proteomes" id="UP001500936">
    <property type="component" value="Unassembled WGS sequence"/>
</dbReference>
<feature type="domain" description="Methyltransferase" evidence="1">
    <location>
        <begin position="45"/>
        <end position="138"/>
    </location>
</feature>
<dbReference type="CDD" id="cd02440">
    <property type="entry name" value="AdoMet_MTases"/>
    <property type="match status" value="1"/>
</dbReference>
<keyword evidence="2" id="KW-0808">Transferase</keyword>
<evidence type="ECO:0000313" key="3">
    <source>
        <dbReference type="Proteomes" id="UP001500936"/>
    </source>
</evidence>
<reference evidence="3" key="1">
    <citation type="journal article" date="2019" name="Int. J. Syst. Evol. Microbiol.">
        <title>The Global Catalogue of Microorganisms (GCM) 10K type strain sequencing project: providing services to taxonomists for standard genome sequencing and annotation.</title>
        <authorList>
            <consortium name="The Broad Institute Genomics Platform"/>
            <consortium name="The Broad Institute Genome Sequencing Center for Infectious Disease"/>
            <person name="Wu L."/>
            <person name="Ma J."/>
        </authorList>
    </citation>
    <scope>NUCLEOTIDE SEQUENCE [LARGE SCALE GENOMIC DNA]</scope>
    <source>
        <strain evidence="3">JCM 17925</strain>
    </source>
</reference>
<evidence type="ECO:0000259" key="1">
    <source>
        <dbReference type="Pfam" id="PF13649"/>
    </source>
</evidence>
<proteinExistence type="predicted"/>
<dbReference type="PANTHER" id="PTHR43667:SF2">
    <property type="entry name" value="FATTY ACID C-METHYL TRANSFERASE"/>
    <property type="match status" value="1"/>
</dbReference>
<dbReference type="Gene3D" id="3.40.50.150">
    <property type="entry name" value="Vaccinia Virus protein VP39"/>
    <property type="match status" value="1"/>
</dbReference>
<dbReference type="Gene3D" id="2.20.25.110">
    <property type="entry name" value="S-adenosyl-L-methionine-dependent methyltransferases"/>
    <property type="match status" value="1"/>
</dbReference>
<sequence>MPWYHHFFHGLPQEAWKTAQTHEQTQQELELLVESLELGPGDHLLDVFCGYGRHALPLARLGCQVTGVDISGEYIRELQAAVRAEALAINAIQGDFLQTTLNGPFDAAYCMGNSFSFFPYTTMLRFLKQMAAQLRPGGRFLAHSGMVAETVLPDYQERNWMPVGDDIYYLAEHNYHPERSRIDSRLTYIRNGQTETRSARHYIYTIAELRRLFRRAGLTLLELYGTPAGEPFTLGDESVWILAKVSN</sequence>
<organism evidence="2 3">
    <name type="scientific">Nibrella viscosa</name>
    <dbReference type="NCBI Taxonomy" id="1084524"/>
    <lineage>
        <taxon>Bacteria</taxon>
        <taxon>Pseudomonadati</taxon>
        <taxon>Bacteroidota</taxon>
        <taxon>Cytophagia</taxon>
        <taxon>Cytophagales</taxon>
        <taxon>Spirosomataceae</taxon>
        <taxon>Nibrella</taxon>
    </lineage>
</organism>
<gene>
    <name evidence="2" type="ORF">GCM10023187_20190</name>
</gene>
<dbReference type="InterPro" id="IPR041698">
    <property type="entry name" value="Methyltransf_25"/>
</dbReference>
<dbReference type="GO" id="GO:0008168">
    <property type="term" value="F:methyltransferase activity"/>
    <property type="evidence" value="ECO:0007669"/>
    <property type="project" value="UniProtKB-KW"/>
</dbReference>